<accession>A0A4Z2HL22</accession>
<organism evidence="1 2">
    <name type="scientific">Liparis tanakae</name>
    <name type="common">Tanaka's snailfish</name>
    <dbReference type="NCBI Taxonomy" id="230148"/>
    <lineage>
        <taxon>Eukaryota</taxon>
        <taxon>Metazoa</taxon>
        <taxon>Chordata</taxon>
        <taxon>Craniata</taxon>
        <taxon>Vertebrata</taxon>
        <taxon>Euteleostomi</taxon>
        <taxon>Actinopterygii</taxon>
        <taxon>Neopterygii</taxon>
        <taxon>Teleostei</taxon>
        <taxon>Neoteleostei</taxon>
        <taxon>Acanthomorphata</taxon>
        <taxon>Eupercaria</taxon>
        <taxon>Perciformes</taxon>
        <taxon>Cottioidei</taxon>
        <taxon>Cottales</taxon>
        <taxon>Liparidae</taxon>
        <taxon>Liparis</taxon>
    </lineage>
</organism>
<dbReference type="AlphaFoldDB" id="A0A4Z2HL22"/>
<evidence type="ECO:0000313" key="2">
    <source>
        <dbReference type="Proteomes" id="UP000314294"/>
    </source>
</evidence>
<protein>
    <submittedName>
        <fullName evidence="1">Uncharacterized protein</fullName>
    </submittedName>
</protein>
<comment type="caution">
    <text evidence="1">The sequence shown here is derived from an EMBL/GenBank/DDBJ whole genome shotgun (WGS) entry which is preliminary data.</text>
</comment>
<proteinExistence type="predicted"/>
<sequence>MGNSGGTLPSTAPSRFPGDVLTVVLPLRLAVGKEATSPWQPRRKPGLYVCVSVIACVLLGRMRHCRRTHIPEVGSALFIGPSSSSFSSSFSSSSSATARFFEAI</sequence>
<name>A0A4Z2HL22_9TELE</name>
<dbReference type="Proteomes" id="UP000314294">
    <property type="component" value="Unassembled WGS sequence"/>
</dbReference>
<dbReference type="EMBL" id="SRLO01000232">
    <property type="protein sequence ID" value="TNN65634.1"/>
    <property type="molecule type" value="Genomic_DNA"/>
</dbReference>
<evidence type="ECO:0000313" key="1">
    <source>
        <dbReference type="EMBL" id="TNN65634.1"/>
    </source>
</evidence>
<keyword evidence="2" id="KW-1185">Reference proteome</keyword>
<gene>
    <name evidence="1" type="ORF">EYF80_024163</name>
</gene>
<reference evidence="1 2" key="1">
    <citation type="submission" date="2019-03" db="EMBL/GenBank/DDBJ databases">
        <title>First draft genome of Liparis tanakae, snailfish: a comprehensive survey of snailfish specific genes.</title>
        <authorList>
            <person name="Kim W."/>
            <person name="Song I."/>
            <person name="Jeong J.-H."/>
            <person name="Kim D."/>
            <person name="Kim S."/>
            <person name="Ryu S."/>
            <person name="Song J.Y."/>
            <person name="Lee S.K."/>
        </authorList>
    </citation>
    <scope>NUCLEOTIDE SEQUENCE [LARGE SCALE GENOMIC DNA]</scope>
    <source>
        <tissue evidence="1">Muscle</tissue>
    </source>
</reference>